<reference evidence="3" key="1">
    <citation type="journal article" date="2021" name="Sci. Rep.">
        <title>Diploid genomic architecture of Nitzschia inconspicua, an elite biomass production diatom.</title>
        <authorList>
            <person name="Oliver A."/>
            <person name="Podell S."/>
            <person name="Pinowska A."/>
            <person name="Traller J.C."/>
            <person name="Smith S.R."/>
            <person name="McClure R."/>
            <person name="Beliaev A."/>
            <person name="Bohutskyi P."/>
            <person name="Hill E.A."/>
            <person name="Rabines A."/>
            <person name="Zheng H."/>
            <person name="Allen L.Z."/>
            <person name="Kuo A."/>
            <person name="Grigoriev I.V."/>
            <person name="Allen A.E."/>
            <person name="Hazlebeck D."/>
            <person name="Allen E.E."/>
        </authorList>
    </citation>
    <scope>NUCLEOTIDE SEQUENCE</scope>
    <source>
        <strain evidence="3">Hildebrandi</strain>
    </source>
</reference>
<accession>A0A9K3KFM9</accession>
<feature type="chain" id="PRO_5039890840" evidence="2">
    <location>
        <begin position="32"/>
        <end position="412"/>
    </location>
</feature>
<feature type="signal peptide" evidence="2">
    <location>
        <begin position="1"/>
        <end position="31"/>
    </location>
</feature>
<protein>
    <submittedName>
        <fullName evidence="3">DUF4239 domain containing protein</fullName>
    </submittedName>
</protein>
<comment type="caution">
    <text evidence="3">The sequence shown here is derived from an EMBL/GenBank/DDBJ whole genome shotgun (WGS) entry which is preliminary data.</text>
</comment>
<reference evidence="3" key="2">
    <citation type="submission" date="2021-04" db="EMBL/GenBank/DDBJ databases">
        <authorList>
            <person name="Podell S."/>
        </authorList>
    </citation>
    <scope>NUCLEOTIDE SEQUENCE</scope>
    <source>
        <strain evidence="3">Hildebrandi</strain>
    </source>
</reference>
<keyword evidence="2" id="KW-0732">Signal</keyword>
<proteinExistence type="predicted"/>
<feature type="transmembrane region" description="Helical" evidence="1">
    <location>
        <begin position="308"/>
        <end position="328"/>
    </location>
</feature>
<evidence type="ECO:0000256" key="1">
    <source>
        <dbReference type="SAM" id="Phobius"/>
    </source>
</evidence>
<sequence>MKGFFSSASKCACGLTLSLLYILSIGDLVEAFHSIIPQYASTVRTSSIFPQHTKHLPEAPQSPFWDGNKCLTALRSNPSNDNSKDNDDEPNLWEKVVASVSKSAAWNLAKKYNRDSAPIYQSRAAMSIVTFARVIVPSILAGFIAYLIFPALAMFLCTTLNDAGVFSVLSQDSSQFVQNFLTVAGLLFSILVGQTYYFLYQQQEMVYYALFNEVTEAKSLLEQVALVSQGRSMYQRVLQAMSTYVQTDLKKLQADPAVLLSARPMDDPLETIMYLTSVGVPSTVYETVKSLRQARAQRLGALQRKLPTVHMVLLWILALVELVSFPLLGAGTQVIGGYKILTVEGCLFGVMTMGIFLTLRVVGELWRPAGGAYNVDNVLKVMVRGLEQELDARMAGKTIEAQRRNFPSPNIV</sequence>
<keyword evidence="1" id="KW-1133">Transmembrane helix</keyword>
<keyword evidence="1" id="KW-0812">Transmembrane</keyword>
<evidence type="ECO:0000313" key="3">
    <source>
        <dbReference type="EMBL" id="KAG7342429.1"/>
    </source>
</evidence>
<organism evidence="3 4">
    <name type="scientific">Nitzschia inconspicua</name>
    <dbReference type="NCBI Taxonomy" id="303405"/>
    <lineage>
        <taxon>Eukaryota</taxon>
        <taxon>Sar</taxon>
        <taxon>Stramenopiles</taxon>
        <taxon>Ochrophyta</taxon>
        <taxon>Bacillariophyta</taxon>
        <taxon>Bacillariophyceae</taxon>
        <taxon>Bacillariophycidae</taxon>
        <taxon>Bacillariales</taxon>
        <taxon>Bacillariaceae</taxon>
        <taxon>Nitzschia</taxon>
    </lineage>
</organism>
<evidence type="ECO:0000313" key="4">
    <source>
        <dbReference type="Proteomes" id="UP000693970"/>
    </source>
</evidence>
<dbReference type="EMBL" id="JAGRRH010000025">
    <property type="protein sequence ID" value="KAG7342429.1"/>
    <property type="molecule type" value="Genomic_DNA"/>
</dbReference>
<feature type="transmembrane region" description="Helical" evidence="1">
    <location>
        <begin position="176"/>
        <end position="199"/>
    </location>
</feature>
<keyword evidence="1" id="KW-0472">Membrane</keyword>
<evidence type="ECO:0000256" key="2">
    <source>
        <dbReference type="SAM" id="SignalP"/>
    </source>
</evidence>
<keyword evidence="4" id="KW-1185">Reference proteome</keyword>
<feature type="transmembrane region" description="Helical" evidence="1">
    <location>
        <begin position="131"/>
        <end position="156"/>
    </location>
</feature>
<dbReference type="OrthoDB" id="202871at2759"/>
<dbReference type="Proteomes" id="UP000693970">
    <property type="component" value="Unassembled WGS sequence"/>
</dbReference>
<gene>
    <name evidence="3" type="ORF">IV203_007522</name>
</gene>
<name>A0A9K3KFM9_9STRA</name>
<feature type="transmembrane region" description="Helical" evidence="1">
    <location>
        <begin position="340"/>
        <end position="359"/>
    </location>
</feature>
<dbReference type="AlphaFoldDB" id="A0A9K3KFM9"/>